<feature type="compositionally biased region" description="Low complexity" evidence="1">
    <location>
        <begin position="292"/>
        <end position="302"/>
    </location>
</feature>
<keyword evidence="3" id="KW-1185">Reference proteome</keyword>
<dbReference type="AlphaFoldDB" id="A0AAV9HRC9"/>
<accession>A0AAV9HRC9</accession>
<sequence length="344" mass="38417">MNDKYAWVLCKPGTLTFPRGRSGKGVKGPRSLLAMTLRILGNNINRVSESEDLSDLPKKVLVALAKELLPRSISFHAWKLLIKPLAQACHPDDPETKSIVPQDVWHYLEKLYPPPACDLSVYTFPLTSPSLDFVAKLSILAPSRFPTHQVLSLSGMPNLRILHIDDTQGEAAPVVTDRLVRGWNEASPRPFPILESLLLESDSDQLSVQAAEYASKFAALRDLGICSPSIPQTSRKGAEVYRRWGWHAEGERPIISPSSIEAHVILCDPSRRANRPQRNTLQLHRTRGQGADNNNNNDNNNNSTKRKPEDQNDRKSDKPPRPSKKPRQTQNMRALLLEFGTPGV</sequence>
<proteinExistence type="predicted"/>
<feature type="region of interest" description="Disordered" evidence="1">
    <location>
        <begin position="284"/>
        <end position="344"/>
    </location>
</feature>
<evidence type="ECO:0000313" key="3">
    <source>
        <dbReference type="Proteomes" id="UP001321749"/>
    </source>
</evidence>
<name>A0AAV9HRC9_9PEZI</name>
<comment type="caution">
    <text evidence="2">The sequence shown here is derived from an EMBL/GenBank/DDBJ whole genome shotgun (WGS) entry which is preliminary data.</text>
</comment>
<dbReference type="EMBL" id="MU864961">
    <property type="protein sequence ID" value="KAK4463294.1"/>
    <property type="molecule type" value="Genomic_DNA"/>
</dbReference>
<organism evidence="2 3">
    <name type="scientific">Cladorrhinum samala</name>
    <dbReference type="NCBI Taxonomy" id="585594"/>
    <lineage>
        <taxon>Eukaryota</taxon>
        <taxon>Fungi</taxon>
        <taxon>Dikarya</taxon>
        <taxon>Ascomycota</taxon>
        <taxon>Pezizomycotina</taxon>
        <taxon>Sordariomycetes</taxon>
        <taxon>Sordariomycetidae</taxon>
        <taxon>Sordariales</taxon>
        <taxon>Podosporaceae</taxon>
        <taxon>Cladorrhinum</taxon>
    </lineage>
</organism>
<evidence type="ECO:0000256" key="1">
    <source>
        <dbReference type="SAM" id="MobiDB-lite"/>
    </source>
</evidence>
<reference evidence="2" key="2">
    <citation type="submission" date="2023-06" db="EMBL/GenBank/DDBJ databases">
        <authorList>
            <consortium name="Lawrence Berkeley National Laboratory"/>
            <person name="Mondo S.J."/>
            <person name="Hensen N."/>
            <person name="Bonometti L."/>
            <person name="Westerberg I."/>
            <person name="Brannstrom I.O."/>
            <person name="Guillou S."/>
            <person name="Cros-Aarteil S."/>
            <person name="Calhoun S."/>
            <person name="Haridas S."/>
            <person name="Kuo A."/>
            <person name="Pangilinan J."/>
            <person name="Riley R."/>
            <person name="Labutti K."/>
            <person name="Andreopoulos B."/>
            <person name="Lipzen A."/>
            <person name="Chen C."/>
            <person name="Yanf M."/>
            <person name="Daum C."/>
            <person name="Ng V."/>
            <person name="Clum A."/>
            <person name="Steindorff A."/>
            <person name="Ohm R."/>
            <person name="Martin F."/>
            <person name="Silar P."/>
            <person name="Natvig D."/>
            <person name="Lalanne C."/>
            <person name="Gautier V."/>
            <person name="Ament-Velasquez S.L."/>
            <person name="Kruys A."/>
            <person name="Hutchinson M.I."/>
            <person name="Powell A.J."/>
            <person name="Barry K."/>
            <person name="Miller A.N."/>
            <person name="Grigoriev I.V."/>
            <person name="Debuchy R."/>
            <person name="Gladieux P."/>
            <person name="Thoren M.H."/>
            <person name="Johannesson H."/>
        </authorList>
    </citation>
    <scope>NUCLEOTIDE SEQUENCE</scope>
    <source>
        <strain evidence="2">PSN324</strain>
    </source>
</reference>
<dbReference type="Proteomes" id="UP001321749">
    <property type="component" value="Unassembled WGS sequence"/>
</dbReference>
<evidence type="ECO:0000313" key="2">
    <source>
        <dbReference type="EMBL" id="KAK4463294.1"/>
    </source>
</evidence>
<protein>
    <submittedName>
        <fullName evidence="2">Uncharacterized protein</fullName>
    </submittedName>
</protein>
<gene>
    <name evidence="2" type="ORF">QBC42DRAFT_296070</name>
</gene>
<reference evidence="2" key="1">
    <citation type="journal article" date="2023" name="Mol. Phylogenet. Evol.">
        <title>Genome-scale phylogeny and comparative genomics of the fungal order Sordariales.</title>
        <authorList>
            <person name="Hensen N."/>
            <person name="Bonometti L."/>
            <person name="Westerberg I."/>
            <person name="Brannstrom I.O."/>
            <person name="Guillou S."/>
            <person name="Cros-Aarteil S."/>
            <person name="Calhoun S."/>
            <person name="Haridas S."/>
            <person name="Kuo A."/>
            <person name="Mondo S."/>
            <person name="Pangilinan J."/>
            <person name="Riley R."/>
            <person name="LaButti K."/>
            <person name="Andreopoulos B."/>
            <person name="Lipzen A."/>
            <person name="Chen C."/>
            <person name="Yan M."/>
            <person name="Daum C."/>
            <person name="Ng V."/>
            <person name="Clum A."/>
            <person name="Steindorff A."/>
            <person name="Ohm R.A."/>
            <person name="Martin F."/>
            <person name="Silar P."/>
            <person name="Natvig D.O."/>
            <person name="Lalanne C."/>
            <person name="Gautier V."/>
            <person name="Ament-Velasquez S.L."/>
            <person name="Kruys A."/>
            <person name="Hutchinson M.I."/>
            <person name="Powell A.J."/>
            <person name="Barry K."/>
            <person name="Miller A.N."/>
            <person name="Grigoriev I.V."/>
            <person name="Debuchy R."/>
            <person name="Gladieux P."/>
            <person name="Hiltunen Thoren M."/>
            <person name="Johannesson H."/>
        </authorList>
    </citation>
    <scope>NUCLEOTIDE SEQUENCE</scope>
    <source>
        <strain evidence="2">PSN324</strain>
    </source>
</reference>
<feature type="compositionally biased region" description="Basic and acidic residues" evidence="1">
    <location>
        <begin position="306"/>
        <end position="320"/>
    </location>
</feature>